<evidence type="ECO:0000313" key="2">
    <source>
        <dbReference type="EMBL" id="MBW77584.1"/>
    </source>
</evidence>
<evidence type="ECO:0000256" key="1">
    <source>
        <dbReference type="SAM" id="Phobius"/>
    </source>
</evidence>
<sequence>MRFRWAGVRLFIVTVETVVLCCSNGIANRRLNVSSKMYCEIFWYSVNPKYDMAARLRLALASMMRSRSAAGMYVLL</sequence>
<protein>
    <submittedName>
        <fullName evidence="2">Putative secreted protein</fullName>
    </submittedName>
</protein>
<feature type="transmembrane region" description="Helical" evidence="1">
    <location>
        <begin position="6"/>
        <end position="27"/>
    </location>
</feature>
<proteinExistence type="predicted"/>
<dbReference type="EMBL" id="GGFL01013406">
    <property type="protein sequence ID" value="MBW77584.1"/>
    <property type="molecule type" value="Transcribed_RNA"/>
</dbReference>
<accession>A0A2M4DJ71</accession>
<keyword evidence="1" id="KW-0812">Transmembrane</keyword>
<organism evidence="2">
    <name type="scientific">Anopheles darlingi</name>
    <name type="common">Mosquito</name>
    <dbReference type="NCBI Taxonomy" id="43151"/>
    <lineage>
        <taxon>Eukaryota</taxon>
        <taxon>Metazoa</taxon>
        <taxon>Ecdysozoa</taxon>
        <taxon>Arthropoda</taxon>
        <taxon>Hexapoda</taxon>
        <taxon>Insecta</taxon>
        <taxon>Pterygota</taxon>
        <taxon>Neoptera</taxon>
        <taxon>Endopterygota</taxon>
        <taxon>Diptera</taxon>
        <taxon>Nematocera</taxon>
        <taxon>Culicoidea</taxon>
        <taxon>Culicidae</taxon>
        <taxon>Anophelinae</taxon>
        <taxon>Anopheles</taxon>
    </lineage>
</organism>
<reference evidence="2" key="1">
    <citation type="submission" date="2018-01" db="EMBL/GenBank/DDBJ databases">
        <title>An insight into the sialome of Amazonian anophelines.</title>
        <authorList>
            <person name="Ribeiro J.M."/>
            <person name="Scarpassa V."/>
            <person name="Calvo E."/>
        </authorList>
    </citation>
    <scope>NUCLEOTIDE SEQUENCE</scope>
</reference>
<keyword evidence="1" id="KW-0472">Membrane</keyword>
<dbReference type="AlphaFoldDB" id="A0A2M4DJ71"/>
<keyword evidence="1" id="KW-1133">Transmembrane helix</keyword>
<name>A0A2M4DJ71_ANODA</name>